<accession>A0ABV0ETS6</accession>
<dbReference type="Proteomes" id="UP000664357">
    <property type="component" value="Unassembled WGS sequence"/>
</dbReference>
<protein>
    <submittedName>
        <fullName evidence="1">Uncharacterized protein</fullName>
    </submittedName>
</protein>
<comment type="caution">
    <text evidence="1">The sequence shown here is derived from an EMBL/GenBank/DDBJ whole genome shotgun (WGS) entry which is preliminary data.</text>
</comment>
<sequence length="48" mass="5676">MNSYIIGYSVNFIFKETYDEEVNTFATNKMNTKYLSEKQSEHLVTFSL</sequence>
<gene>
    <name evidence="1" type="ORF">JZO67_004033</name>
</gene>
<proteinExistence type="predicted"/>
<evidence type="ECO:0000313" key="1">
    <source>
        <dbReference type="EMBL" id="MEO1772051.1"/>
    </source>
</evidence>
<reference evidence="1 2" key="1">
    <citation type="submission" date="2024-02" db="EMBL/GenBank/DDBJ databases">
        <title>The Genome Sequence of Enterococcus sp. DIV0159.</title>
        <authorList>
            <person name="Earl A."/>
            <person name="Manson A."/>
            <person name="Gilmore M."/>
            <person name="Sanders J."/>
            <person name="Shea T."/>
            <person name="Howe W."/>
            <person name="Livny J."/>
            <person name="Cuomo C."/>
            <person name="Neafsey D."/>
            <person name="Birren B."/>
        </authorList>
    </citation>
    <scope>NUCLEOTIDE SEQUENCE [LARGE SCALE GENOMIC DNA]</scope>
    <source>
        <strain evidence="1 2">665A</strain>
    </source>
</reference>
<keyword evidence="2" id="KW-1185">Reference proteome</keyword>
<organism evidence="1 2">
    <name type="scientific">Candidatus Enterococcus ferrettii</name>
    <dbReference type="NCBI Taxonomy" id="2815324"/>
    <lineage>
        <taxon>Bacteria</taxon>
        <taxon>Bacillati</taxon>
        <taxon>Bacillota</taxon>
        <taxon>Bacilli</taxon>
        <taxon>Lactobacillales</taxon>
        <taxon>Enterococcaceae</taxon>
        <taxon>Enterococcus</taxon>
    </lineage>
</organism>
<name>A0ABV0ETS6_9ENTE</name>
<evidence type="ECO:0000313" key="2">
    <source>
        <dbReference type="Proteomes" id="UP000664357"/>
    </source>
</evidence>
<dbReference type="EMBL" id="JAFREL020000004">
    <property type="protein sequence ID" value="MEO1772051.1"/>
    <property type="molecule type" value="Genomic_DNA"/>
</dbReference>